<keyword evidence="9" id="KW-1185">Reference proteome</keyword>
<dbReference type="SUPFAM" id="SSF50129">
    <property type="entry name" value="GroES-like"/>
    <property type="match status" value="1"/>
</dbReference>
<evidence type="ECO:0000256" key="4">
    <source>
        <dbReference type="ARBA" id="ARBA00023002"/>
    </source>
</evidence>
<reference evidence="8 9" key="1">
    <citation type="submission" date="2017-10" db="EMBL/GenBank/DDBJ databases">
        <title>The new phylogeny of genus Mycobacterium.</title>
        <authorList>
            <person name="Tortoli E."/>
            <person name="Trovato A."/>
            <person name="Cirillo D.M."/>
        </authorList>
    </citation>
    <scope>NUCLEOTIDE SEQUENCE [LARGE SCALE GENOMIC DNA]</scope>
    <source>
        <strain evidence="8 9">CCUG37673</strain>
    </source>
</reference>
<gene>
    <name evidence="8" type="ORF">CQY20_01505</name>
    <name evidence="7" type="ORF">MAGR_41210</name>
</gene>
<keyword evidence="3 5" id="KW-0862">Zinc</keyword>
<dbReference type="PROSITE" id="PS00059">
    <property type="entry name" value="ADH_ZINC"/>
    <property type="match status" value="1"/>
</dbReference>
<dbReference type="EMBL" id="BLKS01000001">
    <property type="protein sequence ID" value="GFG52680.1"/>
    <property type="molecule type" value="Genomic_DNA"/>
</dbReference>
<keyword evidence="4" id="KW-0560">Oxidoreductase</keyword>
<accession>A0A2A7NGV9</accession>
<dbReference type="EMBL" id="PDCP01000002">
    <property type="protein sequence ID" value="PEG42698.1"/>
    <property type="molecule type" value="Genomic_DNA"/>
</dbReference>
<protein>
    <submittedName>
        <fullName evidence="7 8">Alcohol dehydrogenase</fullName>
    </submittedName>
</protein>
<dbReference type="InterPro" id="IPR011032">
    <property type="entry name" value="GroES-like_sf"/>
</dbReference>
<evidence type="ECO:0000313" key="7">
    <source>
        <dbReference type="EMBL" id="GFG52680.1"/>
    </source>
</evidence>
<evidence type="ECO:0000256" key="5">
    <source>
        <dbReference type="RuleBase" id="RU361277"/>
    </source>
</evidence>
<dbReference type="Pfam" id="PF00107">
    <property type="entry name" value="ADH_zinc_N"/>
    <property type="match status" value="1"/>
</dbReference>
<feature type="domain" description="Enoyl reductase (ER)" evidence="6">
    <location>
        <begin position="17"/>
        <end position="369"/>
    </location>
</feature>
<evidence type="ECO:0000256" key="1">
    <source>
        <dbReference type="ARBA" id="ARBA00001947"/>
    </source>
</evidence>
<dbReference type="CDD" id="cd08231">
    <property type="entry name" value="MDR_TM0436_like"/>
    <property type="match status" value="1"/>
</dbReference>
<comment type="cofactor">
    <cofactor evidence="1 5">
        <name>Zn(2+)</name>
        <dbReference type="ChEBI" id="CHEBI:29105"/>
    </cofactor>
</comment>
<evidence type="ECO:0000259" key="6">
    <source>
        <dbReference type="SMART" id="SM00829"/>
    </source>
</evidence>
<dbReference type="InterPro" id="IPR020843">
    <property type="entry name" value="ER"/>
</dbReference>
<dbReference type="GO" id="GO:0016491">
    <property type="term" value="F:oxidoreductase activity"/>
    <property type="evidence" value="ECO:0007669"/>
    <property type="project" value="UniProtKB-KW"/>
</dbReference>
<dbReference type="InterPro" id="IPR013154">
    <property type="entry name" value="ADH-like_N"/>
</dbReference>
<evidence type="ECO:0000313" key="9">
    <source>
        <dbReference type="Proteomes" id="UP000220914"/>
    </source>
</evidence>
<dbReference type="SMART" id="SM00829">
    <property type="entry name" value="PKS_ER"/>
    <property type="match status" value="1"/>
</dbReference>
<dbReference type="SUPFAM" id="SSF51735">
    <property type="entry name" value="NAD(P)-binding Rossmann-fold domains"/>
    <property type="match status" value="1"/>
</dbReference>
<dbReference type="Gene3D" id="3.90.180.10">
    <property type="entry name" value="Medium-chain alcohol dehydrogenases, catalytic domain"/>
    <property type="match status" value="1"/>
</dbReference>
<dbReference type="GO" id="GO:0008270">
    <property type="term" value="F:zinc ion binding"/>
    <property type="evidence" value="ECO:0007669"/>
    <property type="project" value="InterPro"/>
</dbReference>
<sequence>MESMVTTVRAAVLETTGGEVRIGTYPAAPAQPGAVVVDVLHAGICGTDIHLQDGRLPVPLPVILGHEAVGVVRELGDGVDADATGDRLRAGDHVVWASSIPCGRCHYCVALHEYSLCEQRRVYGINQSAQVWPHLSGGWAERIYLQPGTALFRVPAQLSGLEVVALGCAGPTIVHGLLGRAAPRVGEVVVIQGAGPVGMAAAMYARLAGAGTIVLVGGPAERLKVADELGVCDLALDIDRHTEPEARIDAARQVTPGRRGADLVIEATGLPSAVAEGIAMARRGGRYLVVGQYTDHGDTLINPHHITRKQLEVIGSWAFSAQHYERYVRTLPQVADHFDLVRLVTEYPLAQVNQAMSDMRAGTIIKPVLSPRL</sequence>
<comment type="similarity">
    <text evidence="5">Belongs to the zinc-containing alcohol dehydrogenase family.</text>
</comment>
<evidence type="ECO:0000256" key="2">
    <source>
        <dbReference type="ARBA" id="ARBA00022723"/>
    </source>
</evidence>
<evidence type="ECO:0000313" key="8">
    <source>
        <dbReference type="EMBL" id="PEG42698.1"/>
    </source>
</evidence>
<dbReference type="InterPro" id="IPR002328">
    <property type="entry name" value="ADH_Zn_CS"/>
</dbReference>
<organism evidence="8 9">
    <name type="scientific">Mycolicibacterium agri</name>
    <name type="common">Mycobacterium agri</name>
    <dbReference type="NCBI Taxonomy" id="36811"/>
    <lineage>
        <taxon>Bacteria</taxon>
        <taxon>Bacillati</taxon>
        <taxon>Actinomycetota</taxon>
        <taxon>Actinomycetes</taxon>
        <taxon>Mycobacteriales</taxon>
        <taxon>Mycobacteriaceae</taxon>
        <taxon>Mycolicibacterium</taxon>
    </lineage>
</organism>
<evidence type="ECO:0000256" key="3">
    <source>
        <dbReference type="ARBA" id="ARBA00022833"/>
    </source>
</evidence>
<keyword evidence="2 5" id="KW-0479">Metal-binding</keyword>
<dbReference type="Proteomes" id="UP000465302">
    <property type="component" value="Unassembled WGS sequence"/>
</dbReference>
<dbReference type="Gene3D" id="3.40.50.720">
    <property type="entry name" value="NAD(P)-binding Rossmann-like Domain"/>
    <property type="match status" value="1"/>
</dbReference>
<dbReference type="Pfam" id="PF08240">
    <property type="entry name" value="ADH_N"/>
    <property type="match status" value="1"/>
</dbReference>
<dbReference type="AlphaFoldDB" id="A0A2A7NGV9"/>
<dbReference type="InterPro" id="IPR036291">
    <property type="entry name" value="NAD(P)-bd_dom_sf"/>
</dbReference>
<dbReference type="PANTHER" id="PTHR43401">
    <property type="entry name" value="L-THREONINE 3-DEHYDROGENASE"/>
    <property type="match status" value="1"/>
</dbReference>
<proteinExistence type="inferred from homology"/>
<dbReference type="InterPro" id="IPR013149">
    <property type="entry name" value="ADH-like_C"/>
</dbReference>
<evidence type="ECO:0000313" key="10">
    <source>
        <dbReference type="Proteomes" id="UP000465302"/>
    </source>
</evidence>
<name>A0A2A7NGV9_MYCAG</name>
<dbReference type="RefSeq" id="WP_097937884.1">
    <property type="nucleotide sequence ID" value="NZ_BLKS01000001.1"/>
</dbReference>
<reference evidence="7" key="3">
    <citation type="submission" date="2020-02" db="EMBL/GenBank/DDBJ databases">
        <authorList>
            <person name="Matsumoto Y."/>
            <person name="Motooka D."/>
            <person name="Nakamura S."/>
        </authorList>
    </citation>
    <scope>NUCLEOTIDE SEQUENCE</scope>
    <source>
        <strain evidence="7">JCM 6377</strain>
    </source>
</reference>
<reference evidence="7 10" key="2">
    <citation type="journal article" date="2019" name="Emerg. Microbes Infect.">
        <title>Comprehensive subspecies identification of 175 nontuberculous mycobacteria species based on 7547 genomic profiles.</title>
        <authorList>
            <person name="Matsumoto Y."/>
            <person name="Kinjo T."/>
            <person name="Motooka D."/>
            <person name="Nabeya D."/>
            <person name="Jung N."/>
            <person name="Uechi K."/>
            <person name="Horii T."/>
            <person name="Iida T."/>
            <person name="Fujita J."/>
            <person name="Nakamura S."/>
        </authorList>
    </citation>
    <scope>NUCLEOTIDE SEQUENCE [LARGE SCALE GENOMIC DNA]</scope>
    <source>
        <strain evidence="7 10">JCM 6377</strain>
    </source>
</reference>
<dbReference type="OrthoDB" id="241504at2"/>
<comment type="caution">
    <text evidence="8">The sequence shown here is derived from an EMBL/GenBank/DDBJ whole genome shotgun (WGS) entry which is preliminary data.</text>
</comment>
<dbReference type="Proteomes" id="UP000220914">
    <property type="component" value="Unassembled WGS sequence"/>
</dbReference>
<dbReference type="InterPro" id="IPR050129">
    <property type="entry name" value="Zn_alcohol_dh"/>
</dbReference>